<dbReference type="EMBL" id="ASPP01021922">
    <property type="protein sequence ID" value="ETO11874.1"/>
    <property type="molecule type" value="Genomic_DNA"/>
</dbReference>
<feature type="compositionally biased region" description="Polar residues" evidence="1">
    <location>
        <begin position="159"/>
        <end position="178"/>
    </location>
</feature>
<dbReference type="AlphaFoldDB" id="X6MDE3"/>
<feature type="compositionally biased region" description="Basic and acidic residues" evidence="1">
    <location>
        <begin position="197"/>
        <end position="207"/>
    </location>
</feature>
<name>X6MDE3_RETFI</name>
<proteinExistence type="predicted"/>
<comment type="caution">
    <text evidence="4">The sequence shown here is derived from an EMBL/GenBank/DDBJ whole genome shotgun (WGS) entry which is preliminary data.</text>
</comment>
<reference evidence="4 5" key="1">
    <citation type="journal article" date="2013" name="Curr. Biol.">
        <title>The Genome of the Foraminiferan Reticulomyxa filosa.</title>
        <authorList>
            <person name="Glockner G."/>
            <person name="Hulsmann N."/>
            <person name="Schleicher M."/>
            <person name="Noegel A.A."/>
            <person name="Eichinger L."/>
            <person name="Gallinger C."/>
            <person name="Pawlowski J."/>
            <person name="Sierra R."/>
            <person name="Euteneuer U."/>
            <person name="Pillet L."/>
            <person name="Moustafa A."/>
            <person name="Platzer M."/>
            <person name="Groth M."/>
            <person name="Szafranski K."/>
            <person name="Schliwa M."/>
        </authorList>
    </citation>
    <scope>NUCLEOTIDE SEQUENCE [LARGE SCALE GENOMIC DNA]</scope>
</reference>
<evidence type="ECO:0000313" key="5">
    <source>
        <dbReference type="Proteomes" id="UP000023152"/>
    </source>
</evidence>
<accession>X6MDE3</accession>
<gene>
    <name evidence="4" type="ORF">RFI_25502</name>
</gene>
<feature type="compositionally biased region" description="Polar residues" evidence="1">
    <location>
        <begin position="208"/>
        <end position="246"/>
    </location>
</feature>
<feature type="transmembrane region" description="Helical" evidence="2">
    <location>
        <begin position="34"/>
        <end position="57"/>
    </location>
</feature>
<organism evidence="4 5">
    <name type="scientific">Reticulomyxa filosa</name>
    <dbReference type="NCBI Taxonomy" id="46433"/>
    <lineage>
        <taxon>Eukaryota</taxon>
        <taxon>Sar</taxon>
        <taxon>Rhizaria</taxon>
        <taxon>Retaria</taxon>
        <taxon>Foraminifera</taxon>
        <taxon>Monothalamids</taxon>
        <taxon>Reticulomyxidae</taxon>
        <taxon>Reticulomyxa</taxon>
    </lineage>
</organism>
<evidence type="ECO:0000313" key="4">
    <source>
        <dbReference type="EMBL" id="ETO11874.1"/>
    </source>
</evidence>
<feature type="signal peptide" evidence="3">
    <location>
        <begin position="1"/>
        <end position="21"/>
    </location>
</feature>
<feature type="chain" id="PRO_5004975476" evidence="3">
    <location>
        <begin position="22"/>
        <end position="265"/>
    </location>
</feature>
<protein>
    <submittedName>
        <fullName evidence="4">Uncharacterized protein</fullName>
    </submittedName>
</protein>
<evidence type="ECO:0000256" key="3">
    <source>
        <dbReference type="SAM" id="SignalP"/>
    </source>
</evidence>
<keyword evidence="2" id="KW-0812">Transmembrane</keyword>
<feature type="region of interest" description="Disordered" evidence="1">
    <location>
        <begin position="159"/>
        <end position="265"/>
    </location>
</feature>
<evidence type="ECO:0000256" key="2">
    <source>
        <dbReference type="SAM" id="Phobius"/>
    </source>
</evidence>
<keyword evidence="2" id="KW-0472">Membrane</keyword>
<dbReference type="Proteomes" id="UP000023152">
    <property type="component" value="Unassembled WGS sequence"/>
</dbReference>
<keyword evidence="5" id="KW-1185">Reference proteome</keyword>
<keyword evidence="3" id="KW-0732">Signal</keyword>
<evidence type="ECO:0000256" key="1">
    <source>
        <dbReference type="SAM" id="MobiDB-lite"/>
    </source>
</evidence>
<feature type="transmembrane region" description="Helical" evidence="2">
    <location>
        <begin position="69"/>
        <end position="90"/>
    </location>
</feature>
<keyword evidence="2" id="KW-1133">Transmembrane helix</keyword>
<sequence>MYLFTGLGIVFVLITVTSKSGQKLGNSDKSAIFLVRTSSGIICLCYAVEVITLIVGILKDNPLTDTQTIVWNAFFILSDIIVSIAVISLYKPRIDKVYAETLHIPEFYSGRDACYCPEFIDCFVLCGCARCCACCAQTDSGYRRPRDVRCYSWISQKIQSDSSPPQLNATMSVDGDTTTNKHVEEVPSPQAKRYRLSIKETEQELNRHSSNPSLGDTQTSQIAQSQKKLKSSVNELTIETSAPNHSDFSEKKQPFYTADTPQDSF</sequence>